<evidence type="ECO:0000256" key="4">
    <source>
        <dbReference type="ARBA" id="ARBA00022989"/>
    </source>
</evidence>
<comment type="function">
    <text evidence="6">Gustatory receptor which mediates acceptance or avoidance behavior, depending on its substrates.</text>
</comment>
<dbReference type="InterPro" id="IPR013604">
    <property type="entry name" value="7TM_chemorcpt"/>
</dbReference>
<dbReference type="GO" id="GO:0050909">
    <property type="term" value="P:sensory perception of taste"/>
    <property type="evidence" value="ECO:0007669"/>
    <property type="project" value="InterPro"/>
</dbReference>
<dbReference type="Pfam" id="PF08395">
    <property type="entry name" value="7tm_7"/>
    <property type="match status" value="1"/>
</dbReference>
<keyword evidence="5 6" id="KW-0472">Membrane</keyword>
<feature type="transmembrane region" description="Helical" evidence="6">
    <location>
        <begin position="162"/>
        <end position="187"/>
    </location>
</feature>
<comment type="subcellular location">
    <subcellularLocation>
        <location evidence="1 6">Cell membrane</location>
        <topology evidence="1 6">Multi-pass membrane protein</topology>
    </subcellularLocation>
</comment>
<feature type="transmembrane region" description="Helical" evidence="6">
    <location>
        <begin position="336"/>
        <end position="354"/>
    </location>
</feature>
<evidence type="ECO:0000256" key="1">
    <source>
        <dbReference type="ARBA" id="ARBA00004651"/>
    </source>
</evidence>
<dbReference type="VEuPathDB" id="VectorBase:AMIN010122"/>
<keyword evidence="4 6" id="KW-1133">Transmembrane helix</keyword>
<proteinExistence type="inferred from homology"/>
<evidence type="ECO:0000313" key="7">
    <source>
        <dbReference type="EnsemblMetazoa" id="AMIN010122-PA"/>
    </source>
</evidence>
<evidence type="ECO:0000313" key="8">
    <source>
        <dbReference type="Proteomes" id="UP000075920"/>
    </source>
</evidence>
<dbReference type="GO" id="GO:0005886">
    <property type="term" value="C:plasma membrane"/>
    <property type="evidence" value="ECO:0007669"/>
    <property type="project" value="UniProtKB-SubCell"/>
</dbReference>
<dbReference type="EnsemblMetazoa" id="AMIN010122-RA">
    <property type="protein sequence ID" value="AMIN010122-PA"/>
    <property type="gene ID" value="AMIN010122"/>
</dbReference>
<protein>
    <recommendedName>
        <fullName evidence="6">Gustatory receptor</fullName>
    </recommendedName>
</protein>
<keyword evidence="3 6" id="KW-0812">Transmembrane</keyword>
<name>A0A182WIB8_9DIPT</name>
<dbReference type="AlphaFoldDB" id="A0A182WIB8"/>
<comment type="similarity">
    <text evidence="6">Belongs to the insect chemoreceptor superfamily. Gustatory receptor (GR) family.</text>
</comment>
<feature type="transmembrane region" description="Helical" evidence="6">
    <location>
        <begin position="65"/>
        <end position="87"/>
    </location>
</feature>
<organism evidence="7 8">
    <name type="scientific">Anopheles minimus</name>
    <dbReference type="NCBI Taxonomy" id="112268"/>
    <lineage>
        <taxon>Eukaryota</taxon>
        <taxon>Metazoa</taxon>
        <taxon>Ecdysozoa</taxon>
        <taxon>Arthropoda</taxon>
        <taxon>Hexapoda</taxon>
        <taxon>Insecta</taxon>
        <taxon>Pterygota</taxon>
        <taxon>Neoptera</taxon>
        <taxon>Endopterygota</taxon>
        <taxon>Diptera</taxon>
        <taxon>Nematocera</taxon>
        <taxon>Culicoidea</taxon>
        <taxon>Culicidae</taxon>
        <taxon>Anophelinae</taxon>
        <taxon>Anopheles</taxon>
    </lineage>
</organism>
<reference evidence="8" key="1">
    <citation type="submission" date="2013-03" db="EMBL/GenBank/DDBJ databases">
        <title>The Genome Sequence of Anopheles minimus MINIMUS1.</title>
        <authorList>
            <consortium name="The Broad Institute Genomics Platform"/>
            <person name="Neafsey D.E."/>
            <person name="Walton C."/>
            <person name="Walker B."/>
            <person name="Young S.K."/>
            <person name="Zeng Q."/>
            <person name="Gargeya S."/>
            <person name="Fitzgerald M."/>
            <person name="Haas B."/>
            <person name="Abouelleil A."/>
            <person name="Allen A.W."/>
            <person name="Alvarado L."/>
            <person name="Arachchi H.M."/>
            <person name="Berlin A.M."/>
            <person name="Chapman S.B."/>
            <person name="Gainer-Dewar J."/>
            <person name="Goldberg J."/>
            <person name="Griggs A."/>
            <person name="Gujja S."/>
            <person name="Hansen M."/>
            <person name="Howarth C."/>
            <person name="Imamovic A."/>
            <person name="Ireland A."/>
            <person name="Larimer J."/>
            <person name="McCowan C."/>
            <person name="Murphy C."/>
            <person name="Pearson M."/>
            <person name="Poon T.W."/>
            <person name="Priest M."/>
            <person name="Roberts A."/>
            <person name="Saif S."/>
            <person name="Shea T."/>
            <person name="Sisk P."/>
            <person name="Sykes S."/>
            <person name="Wortman J."/>
            <person name="Nusbaum C."/>
            <person name="Birren B."/>
        </authorList>
    </citation>
    <scope>NUCLEOTIDE SEQUENCE [LARGE SCALE GENOMIC DNA]</scope>
    <source>
        <strain evidence="8">MINIMUS1</strain>
    </source>
</reference>
<sequence length="379" mass="43340">MHLQLYRSFKIYLRCAQLLFVAPYNVGQKRFSLSYFKQARFLVTTCSLVWIGVCGYQAIVRFMQVPMPFFTGVLYVNEVVLCVLISIQSMGRSYSEAQRYKQFIDKILIVALALPYAAWTEILAYVRLKLLWVCAVFTGIYSIGLFFDFLHFGSIYATLFTFGAYMLPNILATMSLAQYCVGTVLIYQLQQKINHQLGMGTSSITLEKAKHLYLQLDNCVELITRSFEIIIVTNVFAGINVTSLQVLEIYQYLHAGESKAIFLTYNVLWISLQICMLLMILYPNDMIKREQTRFGTILFELSRQNEAEVQMTRLRLLSLDRKKIVSTACGVLRLELSSLSSIFVALLSFMIILIQFDSAKLNKHNGAVTAIDSLYNPKP</sequence>
<evidence type="ECO:0000256" key="3">
    <source>
        <dbReference type="ARBA" id="ARBA00022692"/>
    </source>
</evidence>
<evidence type="ECO:0000256" key="5">
    <source>
        <dbReference type="ARBA" id="ARBA00023136"/>
    </source>
</evidence>
<feature type="transmembrane region" description="Helical" evidence="6">
    <location>
        <begin position="39"/>
        <end position="59"/>
    </location>
</feature>
<feature type="transmembrane region" description="Helical" evidence="6">
    <location>
        <begin position="130"/>
        <end position="150"/>
    </location>
</feature>
<reference evidence="7" key="2">
    <citation type="submission" date="2020-05" db="UniProtKB">
        <authorList>
            <consortium name="EnsemblMetazoa"/>
        </authorList>
    </citation>
    <scope>IDENTIFICATION</scope>
    <source>
        <strain evidence="7">MINIMUS1</strain>
    </source>
</reference>
<evidence type="ECO:0000256" key="6">
    <source>
        <dbReference type="RuleBase" id="RU363108"/>
    </source>
</evidence>
<feature type="transmembrane region" description="Helical" evidence="6">
    <location>
        <begin position="262"/>
        <end position="282"/>
    </location>
</feature>
<keyword evidence="6" id="KW-0807">Transducer</keyword>
<keyword evidence="6" id="KW-0675">Receptor</keyword>
<evidence type="ECO:0000256" key="2">
    <source>
        <dbReference type="ARBA" id="ARBA00022475"/>
    </source>
</evidence>
<dbReference type="STRING" id="112268.A0A182WIB8"/>
<dbReference type="GO" id="GO:0007165">
    <property type="term" value="P:signal transduction"/>
    <property type="evidence" value="ECO:0007669"/>
    <property type="project" value="UniProtKB-KW"/>
</dbReference>
<keyword evidence="2 6" id="KW-1003">Cell membrane</keyword>
<keyword evidence="8" id="KW-1185">Reference proteome</keyword>
<feature type="transmembrane region" description="Helical" evidence="6">
    <location>
        <begin position="107"/>
        <end position="124"/>
    </location>
</feature>
<accession>A0A182WIB8</accession>
<dbReference type="Proteomes" id="UP000075920">
    <property type="component" value="Unassembled WGS sequence"/>
</dbReference>